<reference evidence="2 3" key="1">
    <citation type="submission" date="2019-03" db="EMBL/GenBank/DDBJ databases">
        <title>First draft genome of Liparis tanakae, snailfish: a comprehensive survey of snailfish specific genes.</title>
        <authorList>
            <person name="Kim W."/>
            <person name="Song I."/>
            <person name="Jeong J.-H."/>
            <person name="Kim D."/>
            <person name="Kim S."/>
            <person name="Ryu S."/>
            <person name="Song J.Y."/>
            <person name="Lee S.K."/>
        </authorList>
    </citation>
    <scope>NUCLEOTIDE SEQUENCE [LARGE SCALE GENOMIC DNA]</scope>
    <source>
        <tissue evidence="2">Muscle</tissue>
    </source>
</reference>
<gene>
    <name evidence="2" type="ORF">EYF80_055087</name>
</gene>
<organism evidence="2 3">
    <name type="scientific">Liparis tanakae</name>
    <name type="common">Tanaka's snailfish</name>
    <dbReference type="NCBI Taxonomy" id="230148"/>
    <lineage>
        <taxon>Eukaryota</taxon>
        <taxon>Metazoa</taxon>
        <taxon>Chordata</taxon>
        <taxon>Craniata</taxon>
        <taxon>Vertebrata</taxon>
        <taxon>Euteleostomi</taxon>
        <taxon>Actinopterygii</taxon>
        <taxon>Neopterygii</taxon>
        <taxon>Teleostei</taxon>
        <taxon>Neoteleostei</taxon>
        <taxon>Acanthomorphata</taxon>
        <taxon>Eupercaria</taxon>
        <taxon>Perciformes</taxon>
        <taxon>Cottioidei</taxon>
        <taxon>Cottales</taxon>
        <taxon>Liparidae</taxon>
        <taxon>Liparis</taxon>
    </lineage>
</organism>
<evidence type="ECO:0000313" key="2">
    <source>
        <dbReference type="EMBL" id="TNN34752.1"/>
    </source>
</evidence>
<evidence type="ECO:0000313" key="3">
    <source>
        <dbReference type="Proteomes" id="UP000314294"/>
    </source>
</evidence>
<sequence>MDDVQLSVFWSSPLKDAVTAGAMRWFTGTKAFTLGRLLRTPCHGKLLGDSTPEDSVSRQIPEDSVSRQTPEDSVSRQTPEDSVSRQTPEDSVSR</sequence>
<protein>
    <submittedName>
        <fullName evidence="2">Uncharacterized protein</fullName>
    </submittedName>
</protein>
<feature type="compositionally biased region" description="Basic and acidic residues" evidence="1">
    <location>
        <begin position="60"/>
        <end position="94"/>
    </location>
</feature>
<feature type="region of interest" description="Disordered" evidence="1">
    <location>
        <begin position="43"/>
        <end position="94"/>
    </location>
</feature>
<dbReference type="Proteomes" id="UP000314294">
    <property type="component" value="Unassembled WGS sequence"/>
</dbReference>
<name>A0A4Z2F2M9_9TELE</name>
<dbReference type="AlphaFoldDB" id="A0A4Z2F2M9"/>
<proteinExistence type="predicted"/>
<accession>A0A4Z2F2M9</accession>
<comment type="caution">
    <text evidence="2">The sequence shown here is derived from an EMBL/GenBank/DDBJ whole genome shotgun (WGS) entry which is preliminary data.</text>
</comment>
<dbReference type="EMBL" id="SRLO01001896">
    <property type="protein sequence ID" value="TNN34752.1"/>
    <property type="molecule type" value="Genomic_DNA"/>
</dbReference>
<evidence type="ECO:0000256" key="1">
    <source>
        <dbReference type="SAM" id="MobiDB-lite"/>
    </source>
</evidence>
<keyword evidence="3" id="KW-1185">Reference proteome</keyword>